<comment type="caution">
    <text evidence="1">The sequence shown here is derived from an EMBL/GenBank/DDBJ whole genome shotgun (WGS) entry which is preliminary data.</text>
</comment>
<protein>
    <submittedName>
        <fullName evidence="1">Uncharacterized protein</fullName>
    </submittedName>
</protein>
<dbReference type="EMBL" id="CM042013">
    <property type="protein sequence ID" value="KAI3739337.1"/>
    <property type="molecule type" value="Genomic_DNA"/>
</dbReference>
<name>A0ACB9CYG2_CICIN</name>
<sequence>MSQRLKLPNLDKEIVKILTRVLATNPYVATFRSLADLGPLDNYRVTLNASVELDQRVYSQPTTSEVAGIWVEGNDSITAYKRSIIVYGRKYYRVWEV</sequence>
<reference evidence="1 2" key="2">
    <citation type="journal article" date="2022" name="Mol. Ecol. Resour.">
        <title>The genomes of chicory, endive, great burdock and yacon provide insights into Asteraceae paleo-polyploidization history and plant inulin production.</title>
        <authorList>
            <person name="Fan W."/>
            <person name="Wang S."/>
            <person name="Wang H."/>
            <person name="Wang A."/>
            <person name="Jiang F."/>
            <person name="Liu H."/>
            <person name="Zhao H."/>
            <person name="Xu D."/>
            <person name="Zhang Y."/>
        </authorList>
    </citation>
    <scope>NUCLEOTIDE SEQUENCE [LARGE SCALE GENOMIC DNA]</scope>
    <source>
        <strain evidence="2">cv. Punajuju</strain>
        <tissue evidence="1">Leaves</tissue>
    </source>
</reference>
<dbReference type="Proteomes" id="UP001055811">
    <property type="component" value="Linkage Group LG05"/>
</dbReference>
<proteinExistence type="predicted"/>
<organism evidence="1 2">
    <name type="scientific">Cichorium intybus</name>
    <name type="common">Chicory</name>
    <dbReference type="NCBI Taxonomy" id="13427"/>
    <lineage>
        <taxon>Eukaryota</taxon>
        <taxon>Viridiplantae</taxon>
        <taxon>Streptophyta</taxon>
        <taxon>Embryophyta</taxon>
        <taxon>Tracheophyta</taxon>
        <taxon>Spermatophyta</taxon>
        <taxon>Magnoliopsida</taxon>
        <taxon>eudicotyledons</taxon>
        <taxon>Gunneridae</taxon>
        <taxon>Pentapetalae</taxon>
        <taxon>asterids</taxon>
        <taxon>campanulids</taxon>
        <taxon>Asterales</taxon>
        <taxon>Asteraceae</taxon>
        <taxon>Cichorioideae</taxon>
        <taxon>Cichorieae</taxon>
        <taxon>Cichoriinae</taxon>
        <taxon>Cichorium</taxon>
    </lineage>
</organism>
<accession>A0ACB9CYG2</accession>
<keyword evidence="2" id="KW-1185">Reference proteome</keyword>
<reference evidence="2" key="1">
    <citation type="journal article" date="2022" name="Mol. Ecol. Resour.">
        <title>The genomes of chicory, endive, great burdock and yacon provide insights into Asteraceae palaeo-polyploidization history and plant inulin production.</title>
        <authorList>
            <person name="Fan W."/>
            <person name="Wang S."/>
            <person name="Wang H."/>
            <person name="Wang A."/>
            <person name="Jiang F."/>
            <person name="Liu H."/>
            <person name="Zhao H."/>
            <person name="Xu D."/>
            <person name="Zhang Y."/>
        </authorList>
    </citation>
    <scope>NUCLEOTIDE SEQUENCE [LARGE SCALE GENOMIC DNA]</scope>
    <source>
        <strain evidence="2">cv. Punajuju</strain>
    </source>
</reference>
<evidence type="ECO:0000313" key="2">
    <source>
        <dbReference type="Proteomes" id="UP001055811"/>
    </source>
</evidence>
<evidence type="ECO:0000313" key="1">
    <source>
        <dbReference type="EMBL" id="KAI3739337.1"/>
    </source>
</evidence>
<gene>
    <name evidence="1" type="ORF">L2E82_29740</name>
</gene>